<dbReference type="Gene3D" id="2.60.210.10">
    <property type="entry name" value="Apoptosis, Tumor Necrosis Factor Receptor Associated Protein 2, Chain A"/>
    <property type="match status" value="1"/>
</dbReference>
<proteinExistence type="predicted"/>
<dbReference type="PANTHER" id="PTHR26379">
    <property type="entry name" value="BTB/POZ AND MATH DOMAIN-CONTAINING PROTEIN 1"/>
    <property type="match status" value="1"/>
</dbReference>
<dbReference type="Pfam" id="PF22486">
    <property type="entry name" value="MATH_2"/>
    <property type="match status" value="1"/>
</dbReference>
<dbReference type="Pfam" id="PF00651">
    <property type="entry name" value="BTB"/>
    <property type="match status" value="1"/>
</dbReference>
<dbReference type="InterPro" id="IPR002083">
    <property type="entry name" value="MATH/TRAF_dom"/>
</dbReference>
<organism evidence="2">
    <name type="scientific">Aegilops tauschii</name>
    <name type="common">Tausch's goatgrass</name>
    <name type="synonym">Aegilops squarrosa</name>
    <dbReference type="NCBI Taxonomy" id="37682"/>
    <lineage>
        <taxon>Eukaryota</taxon>
        <taxon>Viridiplantae</taxon>
        <taxon>Streptophyta</taxon>
        <taxon>Embryophyta</taxon>
        <taxon>Tracheophyta</taxon>
        <taxon>Spermatophyta</taxon>
        <taxon>Magnoliopsida</taxon>
        <taxon>Liliopsida</taxon>
        <taxon>Poales</taxon>
        <taxon>Poaceae</taxon>
        <taxon>BOP clade</taxon>
        <taxon>Pooideae</taxon>
        <taxon>Triticodae</taxon>
        <taxon>Triticeae</taxon>
        <taxon>Triticinae</taxon>
        <taxon>Aegilops</taxon>
    </lineage>
</organism>
<evidence type="ECO:0000256" key="1">
    <source>
        <dbReference type="ARBA" id="ARBA00004906"/>
    </source>
</evidence>
<dbReference type="InterPro" id="IPR045005">
    <property type="entry name" value="BPM1-6"/>
</dbReference>
<dbReference type="EnsemblPlants" id="EMT11837">
    <property type="protein sequence ID" value="EMT11837"/>
    <property type="gene ID" value="F775_19563"/>
</dbReference>
<comment type="pathway">
    <text evidence="1">Protein modification; protein ubiquitination.</text>
</comment>
<dbReference type="SUPFAM" id="SSF49599">
    <property type="entry name" value="TRAF domain-like"/>
    <property type="match status" value="1"/>
</dbReference>
<reference evidence="2" key="1">
    <citation type="submission" date="2015-06" db="UniProtKB">
        <authorList>
            <consortium name="EnsemblPlants"/>
        </authorList>
    </citation>
    <scope>IDENTIFICATION</scope>
</reference>
<dbReference type="InterPro" id="IPR000210">
    <property type="entry name" value="BTB/POZ_dom"/>
</dbReference>
<dbReference type="AlphaFoldDB" id="M8B545"/>
<name>M8B545_AEGTA</name>
<evidence type="ECO:0000313" key="2">
    <source>
        <dbReference type="EnsemblPlants" id="EMT11837"/>
    </source>
</evidence>
<dbReference type="SMART" id="SM00225">
    <property type="entry name" value="BTB"/>
    <property type="match status" value="1"/>
</dbReference>
<dbReference type="CDD" id="cd00121">
    <property type="entry name" value="MATH"/>
    <property type="match status" value="1"/>
</dbReference>
<dbReference type="PANTHER" id="PTHR26379:SF491">
    <property type="entry name" value="BTB DOMAIN-CONTAINING PROTEIN"/>
    <property type="match status" value="1"/>
</dbReference>
<protein>
    <submittedName>
        <fullName evidence="2">Speckle-type POZ protein-like protein B</fullName>
    </submittedName>
</protein>
<sequence>MEGFLVDAEDRSYTLKIAEYSRTKALLETGKWASSTPFRLGGHVWTVRYCPNGDADFVSIYLVLDSESEGANKDVKVRCKFSVLDKAGVPVPSLTRAYKSVQTFTPTHPSWGYSNNMCRDLGGLLKSMDGADMTFNVGGEKVLAHRSVLAARSSVFKAELFGSMMENAGNPLVEISDMESDVFKSLLHFIYTDSMPEITREDVVMAGHLLVAADRYDVERLKLLCYFS</sequence>
<dbReference type="InterPro" id="IPR008974">
    <property type="entry name" value="TRAF-like"/>
</dbReference>
<dbReference type="Gene3D" id="3.30.710.10">
    <property type="entry name" value="Potassium Channel Kv1.1, Chain A"/>
    <property type="match status" value="1"/>
</dbReference>
<dbReference type="PROSITE" id="PS50097">
    <property type="entry name" value="BTB"/>
    <property type="match status" value="1"/>
</dbReference>
<dbReference type="PROSITE" id="PS50144">
    <property type="entry name" value="MATH"/>
    <property type="match status" value="1"/>
</dbReference>
<accession>M8B545</accession>
<dbReference type="InterPro" id="IPR011333">
    <property type="entry name" value="SKP1/BTB/POZ_sf"/>
</dbReference>
<dbReference type="SUPFAM" id="SSF54695">
    <property type="entry name" value="POZ domain"/>
    <property type="match status" value="1"/>
</dbReference>
<dbReference type="GO" id="GO:0016567">
    <property type="term" value="P:protein ubiquitination"/>
    <property type="evidence" value="ECO:0007669"/>
    <property type="project" value="InterPro"/>
</dbReference>